<dbReference type="OrthoDB" id="785473at2759"/>
<protein>
    <submittedName>
        <fullName evidence="3">Uncharacterized protein</fullName>
    </submittedName>
</protein>
<dbReference type="Proteomes" id="UP000030645">
    <property type="component" value="Unassembled WGS sequence"/>
</dbReference>
<keyword evidence="4" id="KW-1185">Reference proteome</keyword>
<dbReference type="EMBL" id="KE346112">
    <property type="protein sequence ID" value="EXC26579.1"/>
    <property type="molecule type" value="Genomic_DNA"/>
</dbReference>
<evidence type="ECO:0000256" key="1">
    <source>
        <dbReference type="SAM" id="MobiDB-lite"/>
    </source>
</evidence>
<dbReference type="AlphaFoldDB" id="W9SFW3"/>
<name>W9SFW3_9ROSA</name>
<accession>W9SFW3</accession>
<dbReference type="InterPro" id="IPR044950">
    <property type="entry name" value="TED6/7"/>
</dbReference>
<feature type="transmembrane region" description="Helical" evidence="2">
    <location>
        <begin position="12"/>
        <end position="33"/>
    </location>
</feature>
<dbReference type="PANTHER" id="PTHR35697">
    <property type="entry name" value="OS08G0108300 PROTEIN"/>
    <property type="match status" value="1"/>
</dbReference>
<dbReference type="PANTHER" id="PTHR35697:SF1">
    <property type="entry name" value="PROTEIN TRACHEARY ELEMENT DIFFERENTIATION-RELATED 7"/>
    <property type="match status" value="1"/>
</dbReference>
<reference evidence="4" key="1">
    <citation type="submission" date="2013-01" db="EMBL/GenBank/DDBJ databases">
        <title>Draft Genome Sequence of a Mulberry Tree, Morus notabilis C.K. Schneid.</title>
        <authorList>
            <person name="He N."/>
            <person name="Zhao S."/>
        </authorList>
    </citation>
    <scope>NUCLEOTIDE SEQUENCE</scope>
</reference>
<organism evidence="3 4">
    <name type="scientific">Morus notabilis</name>
    <dbReference type="NCBI Taxonomy" id="981085"/>
    <lineage>
        <taxon>Eukaryota</taxon>
        <taxon>Viridiplantae</taxon>
        <taxon>Streptophyta</taxon>
        <taxon>Embryophyta</taxon>
        <taxon>Tracheophyta</taxon>
        <taxon>Spermatophyta</taxon>
        <taxon>Magnoliopsida</taxon>
        <taxon>eudicotyledons</taxon>
        <taxon>Gunneridae</taxon>
        <taxon>Pentapetalae</taxon>
        <taxon>rosids</taxon>
        <taxon>fabids</taxon>
        <taxon>Rosales</taxon>
        <taxon>Moraceae</taxon>
        <taxon>Moreae</taxon>
        <taxon>Morus</taxon>
    </lineage>
</organism>
<sequence length="111" mass="12124">MALNHPTIDVIVFVSLGGVLFLAFFAAALFFLFTKTKKKTVQETEIVHLDEHKKIKGAVVEGPHGVIDTVALSVEDDIHIDKDIKRNEKVGEGHASTSGSNQPHLEHKASL</sequence>
<keyword evidence="2" id="KW-0812">Transmembrane</keyword>
<evidence type="ECO:0000313" key="4">
    <source>
        <dbReference type="Proteomes" id="UP000030645"/>
    </source>
</evidence>
<dbReference type="GO" id="GO:0009834">
    <property type="term" value="P:plant-type secondary cell wall biogenesis"/>
    <property type="evidence" value="ECO:0007669"/>
    <property type="project" value="InterPro"/>
</dbReference>
<keyword evidence="2" id="KW-1133">Transmembrane helix</keyword>
<evidence type="ECO:0000256" key="2">
    <source>
        <dbReference type="SAM" id="Phobius"/>
    </source>
</evidence>
<gene>
    <name evidence="3" type="ORF">L484_003524</name>
</gene>
<proteinExistence type="predicted"/>
<evidence type="ECO:0000313" key="3">
    <source>
        <dbReference type="EMBL" id="EXC26579.1"/>
    </source>
</evidence>
<feature type="region of interest" description="Disordered" evidence="1">
    <location>
        <begin position="85"/>
        <end position="111"/>
    </location>
</feature>
<dbReference type="KEGG" id="mnt:21387057"/>
<keyword evidence="2" id="KW-0472">Membrane</keyword>
<dbReference type="STRING" id="981085.W9SFW3"/>